<dbReference type="OrthoDB" id="6534575at2"/>
<feature type="transmembrane region" description="Helical" evidence="12">
    <location>
        <begin position="291"/>
        <end position="309"/>
    </location>
</feature>
<dbReference type="FunFam" id="1.10.3720.10:FF:000006">
    <property type="entry name" value="Glutamate/aspartate ABC transporter, permease protein GltK"/>
    <property type="match status" value="1"/>
</dbReference>
<dbReference type="PANTHER" id="PTHR30614:SF0">
    <property type="entry name" value="L-CYSTINE TRANSPORT SYSTEM PERMEASE PROTEIN TCYL"/>
    <property type="match status" value="1"/>
</dbReference>
<keyword evidence="7 12" id="KW-1133">Transmembrane helix</keyword>
<dbReference type="GO" id="GO:0006865">
    <property type="term" value="P:amino acid transport"/>
    <property type="evidence" value="ECO:0007669"/>
    <property type="project" value="UniProtKB-KW"/>
</dbReference>
<comment type="caution">
    <text evidence="14">The sequence shown here is derived from an EMBL/GenBank/DDBJ whole genome shotgun (WGS) entry which is preliminary data.</text>
</comment>
<dbReference type="CDD" id="cd06261">
    <property type="entry name" value="TM_PBP2"/>
    <property type="match status" value="1"/>
</dbReference>
<dbReference type="InterPro" id="IPR043429">
    <property type="entry name" value="ArtM/GltK/GlnP/TcyL/YhdX-like"/>
</dbReference>
<evidence type="ECO:0000256" key="5">
    <source>
        <dbReference type="ARBA" id="ARBA00022692"/>
    </source>
</evidence>
<evidence type="ECO:0000256" key="4">
    <source>
        <dbReference type="ARBA" id="ARBA00022475"/>
    </source>
</evidence>
<dbReference type="Pfam" id="PF00528">
    <property type="entry name" value="BPD_transp_1"/>
    <property type="match status" value="1"/>
</dbReference>
<dbReference type="Gene3D" id="1.10.3720.10">
    <property type="entry name" value="MetI-like"/>
    <property type="match status" value="1"/>
</dbReference>
<gene>
    <name evidence="14" type="ORF">EDC26_102454</name>
</gene>
<dbReference type="AlphaFoldDB" id="A0A4R3MBI2"/>
<keyword evidence="6" id="KW-0029">Amino-acid transport</keyword>
<dbReference type="InterPro" id="IPR010065">
    <property type="entry name" value="AA_ABC_transptr_permease_3TM"/>
</dbReference>
<evidence type="ECO:0000256" key="12">
    <source>
        <dbReference type="RuleBase" id="RU363032"/>
    </source>
</evidence>
<dbReference type="NCBIfam" id="TIGR01726">
    <property type="entry name" value="HEQRo_perm_3TM"/>
    <property type="match status" value="1"/>
</dbReference>
<organism evidence="14 15">
    <name type="scientific">Paralcaligenes ureilyticus</name>
    <dbReference type="NCBI Taxonomy" id="627131"/>
    <lineage>
        <taxon>Bacteria</taxon>
        <taxon>Pseudomonadati</taxon>
        <taxon>Pseudomonadota</taxon>
        <taxon>Betaproteobacteria</taxon>
        <taxon>Burkholderiales</taxon>
        <taxon>Alcaligenaceae</taxon>
        <taxon>Paralcaligenes</taxon>
    </lineage>
</organism>
<protein>
    <recommendedName>
        <fullName evidence="11">Glutamate/aspartate import permease protein GltK</fullName>
    </recommendedName>
</protein>
<evidence type="ECO:0000259" key="13">
    <source>
        <dbReference type="PROSITE" id="PS50928"/>
    </source>
</evidence>
<keyword evidence="3 12" id="KW-0813">Transport</keyword>
<evidence type="ECO:0000256" key="6">
    <source>
        <dbReference type="ARBA" id="ARBA00022970"/>
    </source>
</evidence>
<dbReference type="SUPFAM" id="SSF161098">
    <property type="entry name" value="MetI-like"/>
    <property type="match status" value="1"/>
</dbReference>
<evidence type="ECO:0000256" key="3">
    <source>
        <dbReference type="ARBA" id="ARBA00022448"/>
    </source>
</evidence>
<dbReference type="InterPro" id="IPR000515">
    <property type="entry name" value="MetI-like"/>
</dbReference>
<evidence type="ECO:0000256" key="8">
    <source>
        <dbReference type="ARBA" id="ARBA00023136"/>
    </source>
</evidence>
<feature type="transmembrane region" description="Helical" evidence="12">
    <location>
        <begin position="235"/>
        <end position="257"/>
    </location>
</feature>
<comment type="similarity">
    <text evidence="2">Belongs to the binding-protein-dependent transport system permease family. HisMQ subfamily.</text>
</comment>
<keyword evidence="8 12" id="KW-0472">Membrane</keyword>
<dbReference type="GO" id="GO:0043190">
    <property type="term" value="C:ATP-binding cassette (ABC) transporter complex"/>
    <property type="evidence" value="ECO:0007669"/>
    <property type="project" value="InterPro"/>
</dbReference>
<dbReference type="GO" id="GO:0022857">
    <property type="term" value="F:transmembrane transporter activity"/>
    <property type="evidence" value="ECO:0007669"/>
    <property type="project" value="InterPro"/>
</dbReference>
<feature type="transmembrane region" description="Helical" evidence="12">
    <location>
        <begin position="89"/>
        <end position="111"/>
    </location>
</feature>
<evidence type="ECO:0000256" key="7">
    <source>
        <dbReference type="ARBA" id="ARBA00022989"/>
    </source>
</evidence>
<dbReference type="PANTHER" id="PTHR30614">
    <property type="entry name" value="MEMBRANE COMPONENT OF AMINO ACID ABC TRANSPORTER"/>
    <property type="match status" value="1"/>
</dbReference>
<feature type="transmembrane region" description="Helical" evidence="12">
    <location>
        <begin position="153"/>
        <end position="178"/>
    </location>
</feature>
<comment type="subunit">
    <text evidence="10">The complex is composed of two ATP-binding proteins (GltL), two transmembrane proteins (GltJ and GltK) and a solute-binding protein (GltI).</text>
</comment>
<keyword evidence="15" id="KW-1185">Reference proteome</keyword>
<feature type="transmembrane region" description="Helical" evidence="12">
    <location>
        <begin position="184"/>
        <end position="205"/>
    </location>
</feature>
<dbReference type="EMBL" id="SMAJ01000002">
    <property type="protein sequence ID" value="TCT10492.1"/>
    <property type="molecule type" value="Genomic_DNA"/>
</dbReference>
<evidence type="ECO:0000256" key="9">
    <source>
        <dbReference type="ARBA" id="ARBA00060298"/>
    </source>
</evidence>
<comment type="function">
    <text evidence="9">Part of the ABC transporter complex GltIJKL involved in glutamate and aspartate uptake. Probably responsible for the translocation of the substrate across the membrane.</text>
</comment>
<evidence type="ECO:0000256" key="1">
    <source>
        <dbReference type="ARBA" id="ARBA00004429"/>
    </source>
</evidence>
<feature type="transmembrane region" description="Helical" evidence="12">
    <location>
        <begin position="123"/>
        <end position="146"/>
    </location>
</feature>
<evidence type="ECO:0000256" key="2">
    <source>
        <dbReference type="ARBA" id="ARBA00010072"/>
    </source>
</evidence>
<keyword evidence="5 12" id="KW-0812">Transmembrane</keyword>
<comment type="subcellular location">
    <subcellularLocation>
        <location evidence="1">Cell inner membrane</location>
        <topology evidence="1">Multi-pass membrane protein</topology>
    </subcellularLocation>
    <subcellularLocation>
        <location evidence="12">Cell membrane</location>
        <topology evidence="12">Multi-pass membrane protein</topology>
    </subcellularLocation>
</comment>
<name>A0A4R3MBI2_9BURK</name>
<feature type="transmembrane region" description="Helical" evidence="12">
    <location>
        <begin position="12"/>
        <end position="31"/>
    </location>
</feature>
<keyword evidence="4" id="KW-1003">Cell membrane</keyword>
<dbReference type="InterPro" id="IPR035906">
    <property type="entry name" value="MetI-like_sf"/>
</dbReference>
<reference evidence="14 15" key="1">
    <citation type="submission" date="2019-03" db="EMBL/GenBank/DDBJ databases">
        <title>Genomic Encyclopedia of Type Strains, Phase IV (KMG-IV): sequencing the most valuable type-strain genomes for metagenomic binning, comparative biology and taxonomic classification.</title>
        <authorList>
            <person name="Goeker M."/>
        </authorList>
    </citation>
    <scope>NUCLEOTIDE SEQUENCE [LARGE SCALE GENOMIC DNA]</scope>
    <source>
        <strain evidence="14 15">DSM 24591</strain>
    </source>
</reference>
<evidence type="ECO:0000256" key="10">
    <source>
        <dbReference type="ARBA" id="ARBA00062718"/>
    </source>
</evidence>
<evidence type="ECO:0000256" key="11">
    <source>
        <dbReference type="ARBA" id="ARBA00073645"/>
    </source>
</evidence>
<sequence length="322" mass="35950">MPLTNRKKYKKANTFYAVVVLAILIGLYFYFCIENTSWLSDLVKQSSGDPGRVKFYSTLVKWVFGVALFIANFFLLGKIPKRIQILITFAELFVLLGLFMATFQLSLTFILSKVGYMITQGAFTTLYVSAISIFIAFCIALVTAIARLSSNGVAVGLATFYTSLFRGLPLLIQIFILYLGLPQLGFIINPIPAGITALSLCYGAYMSEVFRAGIQSIPKGQWEASKALGLHKRKIMRLVILPQALKIIIPPTGNHFIAMLKDSSLVSVVGVWELTYVSSTLGNREFRNMEMLVTAAAIYWIMSITLEIIQSRIERKYNPATR</sequence>
<evidence type="ECO:0000313" key="14">
    <source>
        <dbReference type="EMBL" id="TCT10492.1"/>
    </source>
</evidence>
<feature type="domain" description="ABC transmembrane type-1" evidence="13">
    <location>
        <begin position="122"/>
        <end position="310"/>
    </location>
</feature>
<feature type="transmembrane region" description="Helical" evidence="12">
    <location>
        <begin position="59"/>
        <end position="77"/>
    </location>
</feature>
<evidence type="ECO:0000313" key="15">
    <source>
        <dbReference type="Proteomes" id="UP000295525"/>
    </source>
</evidence>
<dbReference type="PROSITE" id="PS50928">
    <property type="entry name" value="ABC_TM1"/>
    <property type="match status" value="1"/>
</dbReference>
<dbReference type="RefSeq" id="WP_132580058.1">
    <property type="nucleotide sequence ID" value="NZ_SMAJ01000002.1"/>
</dbReference>
<proteinExistence type="inferred from homology"/>
<dbReference type="Proteomes" id="UP000295525">
    <property type="component" value="Unassembled WGS sequence"/>
</dbReference>
<accession>A0A4R3MBI2</accession>